<evidence type="ECO:0000256" key="1">
    <source>
        <dbReference type="SAM" id="MobiDB-lite"/>
    </source>
</evidence>
<sequence length="214" mass="23078">MGLFVGGSCSLQFGPPPQVPQERKEAPQWGPSQLPRGSAGGDTSLPCSSGPQLSPPCQCTSLPLSPLGSVSAGTKPQGRALTRAAHSVDGLRLERRTSLGRQSQRVLPLWGPRGKSPASMASGWEARRKEKSDKLFFAQMDEGLGAQPSRGVTKEVTRDGFGSEITGELYRFGGRPRKSPIDNDQRIPAASIETHYYMWRTGNNAPIDAYDLDK</sequence>
<dbReference type="EMBL" id="JANPWB010000004">
    <property type="protein sequence ID" value="KAJ1191378.1"/>
    <property type="molecule type" value="Genomic_DNA"/>
</dbReference>
<accession>A0AAV7UU40</accession>
<gene>
    <name evidence="2" type="ORF">NDU88_000694</name>
</gene>
<keyword evidence="3" id="KW-1185">Reference proteome</keyword>
<reference evidence="2" key="1">
    <citation type="journal article" date="2022" name="bioRxiv">
        <title>Sequencing and chromosome-scale assembly of the giantPleurodeles waltlgenome.</title>
        <authorList>
            <person name="Brown T."/>
            <person name="Elewa A."/>
            <person name="Iarovenko S."/>
            <person name="Subramanian E."/>
            <person name="Araus A.J."/>
            <person name="Petzold A."/>
            <person name="Susuki M."/>
            <person name="Suzuki K.-i.T."/>
            <person name="Hayashi T."/>
            <person name="Toyoda A."/>
            <person name="Oliveira C."/>
            <person name="Osipova E."/>
            <person name="Leigh N.D."/>
            <person name="Simon A."/>
            <person name="Yun M.H."/>
        </authorList>
    </citation>
    <scope>NUCLEOTIDE SEQUENCE</scope>
    <source>
        <strain evidence="2">20211129_DDA</strain>
        <tissue evidence="2">Liver</tissue>
    </source>
</reference>
<proteinExistence type="predicted"/>
<feature type="region of interest" description="Disordered" evidence="1">
    <location>
        <begin position="103"/>
        <end position="125"/>
    </location>
</feature>
<feature type="compositionally biased region" description="Polar residues" evidence="1">
    <location>
        <begin position="45"/>
        <end position="63"/>
    </location>
</feature>
<dbReference type="Proteomes" id="UP001066276">
    <property type="component" value="Chromosome 2_2"/>
</dbReference>
<organism evidence="2 3">
    <name type="scientific">Pleurodeles waltl</name>
    <name type="common">Iberian ribbed newt</name>
    <dbReference type="NCBI Taxonomy" id="8319"/>
    <lineage>
        <taxon>Eukaryota</taxon>
        <taxon>Metazoa</taxon>
        <taxon>Chordata</taxon>
        <taxon>Craniata</taxon>
        <taxon>Vertebrata</taxon>
        <taxon>Euteleostomi</taxon>
        <taxon>Amphibia</taxon>
        <taxon>Batrachia</taxon>
        <taxon>Caudata</taxon>
        <taxon>Salamandroidea</taxon>
        <taxon>Salamandridae</taxon>
        <taxon>Pleurodelinae</taxon>
        <taxon>Pleurodeles</taxon>
    </lineage>
</organism>
<dbReference type="AlphaFoldDB" id="A0AAV7UU40"/>
<comment type="caution">
    <text evidence="2">The sequence shown here is derived from an EMBL/GenBank/DDBJ whole genome shotgun (WGS) entry which is preliminary data.</text>
</comment>
<evidence type="ECO:0000313" key="3">
    <source>
        <dbReference type="Proteomes" id="UP001066276"/>
    </source>
</evidence>
<name>A0AAV7UU40_PLEWA</name>
<evidence type="ECO:0000313" key="2">
    <source>
        <dbReference type="EMBL" id="KAJ1191378.1"/>
    </source>
</evidence>
<feature type="region of interest" description="Disordered" evidence="1">
    <location>
        <begin position="1"/>
        <end position="86"/>
    </location>
</feature>
<protein>
    <submittedName>
        <fullName evidence="2">Uncharacterized protein</fullName>
    </submittedName>
</protein>